<dbReference type="InterPro" id="IPR023606">
    <property type="entry name" value="CoA-Trfase_III_dom_1_sf"/>
</dbReference>
<dbReference type="RefSeq" id="WP_090246406.1">
    <property type="nucleotide sequence ID" value="NZ_FNOU01000020.1"/>
</dbReference>
<proteinExistence type="predicted"/>
<dbReference type="InterPro" id="IPR044855">
    <property type="entry name" value="CoA-Trfase_III_dom3_sf"/>
</dbReference>
<dbReference type="EMBL" id="FNOU01000020">
    <property type="protein sequence ID" value="SDY21117.1"/>
    <property type="molecule type" value="Genomic_DNA"/>
</dbReference>
<dbReference type="AlphaFoldDB" id="A0A1H3I080"/>
<reference evidence="2" key="1">
    <citation type="submission" date="2016-10" db="EMBL/GenBank/DDBJ databases">
        <authorList>
            <person name="Varghese N."/>
            <person name="Submissions S."/>
        </authorList>
    </citation>
    <scope>NUCLEOTIDE SEQUENCE [LARGE SCALE GENOMIC DNA]</scope>
    <source>
        <strain evidence="2">VPI 5359</strain>
    </source>
</reference>
<organism evidence="1 2">
    <name type="scientific">Eubacterium barkeri</name>
    <name type="common">Clostridium barkeri</name>
    <dbReference type="NCBI Taxonomy" id="1528"/>
    <lineage>
        <taxon>Bacteria</taxon>
        <taxon>Bacillati</taxon>
        <taxon>Bacillota</taxon>
        <taxon>Clostridia</taxon>
        <taxon>Eubacteriales</taxon>
        <taxon>Eubacteriaceae</taxon>
        <taxon>Eubacterium</taxon>
    </lineage>
</organism>
<dbReference type="Gene3D" id="3.40.50.10540">
    <property type="entry name" value="Crotonobetainyl-coa:carnitine coa-transferase, domain 1"/>
    <property type="match status" value="2"/>
</dbReference>
<name>A0A1H3I080_EUBBA</name>
<sequence>MSENTGALSDLKVLDFTTLLPGPYATLMLADLGAQVLKIASGSRPDIVADYPPMVADTGISANQAWLGRNKRSMFLNLKAPEAVDMVKQLIMEYDIVIEQFRPGVMDRLGLGYGDLKAVNPRLIYCSLTGYGQDGPLSHRAGHDINYLARSGNMAYSGRETTGPVLTNMQIADLAVGSMNSVVGILAAVHHRTVTGEGQWVDVAMYDGLIPFNAMDGAAFLSSGERPTREGTRLNGGCLYDFYETADGEYMSVGALEPQFWAGFCACIGRPDWVEKTVWPEDVQAVKAEARAIFRTKTQKEWQAIFDPADVCVEPVLSLPDALLTDAHVQARRMVVDVPMPEHPEVRIKQLGCPIKLSACPVSYTEGGRALGAETQAVLKELGYSETEIEDFTAKGVFN</sequence>
<gene>
    <name evidence="1" type="ORF">SAMN04488579_12030</name>
</gene>
<dbReference type="Proteomes" id="UP000199652">
    <property type="component" value="Unassembled WGS sequence"/>
</dbReference>
<accession>A0A1H3I080</accession>
<dbReference type="PANTHER" id="PTHR48228">
    <property type="entry name" value="SUCCINYL-COA--D-CITRAMALATE COA-TRANSFERASE"/>
    <property type="match status" value="1"/>
</dbReference>
<dbReference type="Pfam" id="PF02515">
    <property type="entry name" value="CoA_transf_3"/>
    <property type="match status" value="1"/>
</dbReference>
<dbReference type="InterPro" id="IPR050509">
    <property type="entry name" value="CoA-transferase_III"/>
</dbReference>
<dbReference type="SUPFAM" id="SSF89796">
    <property type="entry name" value="CoA-transferase family III (CaiB/BaiF)"/>
    <property type="match status" value="1"/>
</dbReference>
<dbReference type="InterPro" id="IPR003673">
    <property type="entry name" value="CoA-Trfase_fam_III"/>
</dbReference>
<protein>
    <submittedName>
        <fullName evidence="1">Crotonobetainyl-CoA:carnitine CoA-transferase CaiB</fullName>
    </submittedName>
</protein>
<dbReference type="OrthoDB" id="9797653at2"/>
<dbReference type="Gene3D" id="3.30.1540.10">
    <property type="entry name" value="formyl-coa transferase, domain 3"/>
    <property type="match status" value="1"/>
</dbReference>
<dbReference type="PANTHER" id="PTHR48228:SF5">
    <property type="entry name" value="ALPHA-METHYLACYL-COA RACEMASE"/>
    <property type="match status" value="1"/>
</dbReference>
<evidence type="ECO:0000313" key="2">
    <source>
        <dbReference type="Proteomes" id="UP000199652"/>
    </source>
</evidence>
<dbReference type="STRING" id="1528.SAMN04488579_12030"/>
<keyword evidence="2" id="KW-1185">Reference proteome</keyword>
<dbReference type="GO" id="GO:0016740">
    <property type="term" value="F:transferase activity"/>
    <property type="evidence" value="ECO:0007669"/>
    <property type="project" value="UniProtKB-KW"/>
</dbReference>
<evidence type="ECO:0000313" key="1">
    <source>
        <dbReference type="EMBL" id="SDY21117.1"/>
    </source>
</evidence>
<keyword evidence="1" id="KW-0808">Transferase</keyword>